<dbReference type="InterPro" id="IPR024412">
    <property type="entry name" value="Lsr2_dim_dom"/>
</dbReference>
<comment type="caution">
    <text evidence="5">The sequence shown here is derived from an EMBL/GenBank/DDBJ whole genome shotgun (WGS) entry which is preliminary data.</text>
</comment>
<dbReference type="OrthoDB" id="4113332at2"/>
<dbReference type="InterPro" id="IPR055370">
    <property type="entry name" value="Lsr2_DNA-bd"/>
</dbReference>
<feature type="compositionally biased region" description="Basic residues" evidence="2">
    <location>
        <begin position="88"/>
        <end position="103"/>
    </location>
</feature>
<accession>A0A1X2FKF4</accession>
<name>A0A1X2FKF4_9MYCO</name>
<dbReference type="Gene3D" id="4.10.320.10">
    <property type="entry name" value="E3-binding domain"/>
    <property type="match status" value="1"/>
</dbReference>
<evidence type="ECO:0000259" key="3">
    <source>
        <dbReference type="Pfam" id="PF11774"/>
    </source>
</evidence>
<evidence type="ECO:0000256" key="1">
    <source>
        <dbReference type="ARBA" id="ARBA00023125"/>
    </source>
</evidence>
<dbReference type="InterPro" id="IPR042261">
    <property type="entry name" value="Lsr2-like_dimerization"/>
</dbReference>
<feature type="region of interest" description="Disordered" evidence="2">
    <location>
        <begin position="63"/>
        <end position="118"/>
    </location>
</feature>
<dbReference type="Pfam" id="PF11774">
    <property type="entry name" value="Lsr2"/>
    <property type="match status" value="1"/>
</dbReference>
<dbReference type="EMBL" id="LQQA01000005">
    <property type="protein sequence ID" value="ORX18459.1"/>
    <property type="molecule type" value="Genomic_DNA"/>
</dbReference>
<evidence type="ECO:0000313" key="5">
    <source>
        <dbReference type="EMBL" id="ORX18459.1"/>
    </source>
</evidence>
<gene>
    <name evidence="5" type="ORF">AWC31_14240</name>
</gene>
<dbReference type="RefSeq" id="WP_085142587.1">
    <property type="nucleotide sequence ID" value="NZ_JACKUA010000023.1"/>
</dbReference>
<feature type="domain" description="Lsr2 DNA-binding" evidence="4">
    <location>
        <begin position="110"/>
        <end position="144"/>
    </location>
</feature>
<reference evidence="5 6" key="1">
    <citation type="submission" date="2016-01" db="EMBL/GenBank/DDBJ databases">
        <title>The new phylogeny of the genus Mycobacterium.</title>
        <authorList>
            <person name="Tarcisio F."/>
            <person name="Conor M."/>
            <person name="Antonella G."/>
            <person name="Elisabetta G."/>
            <person name="Giulia F.S."/>
            <person name="Sara T."/>
            <person name="Anna F."/>
            <person name="Clotilde B."/>
            <person name="Roberto B."/>
            <person name="Veronica D.S."/>
            <person name="Fabio R."/>
            <person name="Monica P."/>
            <person name="Olivier J."/>
            <person name="Enrico T."/>
            <person name="Nicola S."/>
        </authorList>
    </citation>
    <scope>NUCLEOTIDE SEQUENCE [LARGE SCALE GENOMIC DNA]</scope>
    <source>
        <strain evidence="5 6">ATCC 700010</strain>
    </source>
</reference>
<dbReference type="AlphaFoldDB" id="A0A1X2FKF4"/>
<dbReference type="Pfam" id="PF23359">
    <property type="entry name" value="Lsr2_DNA-bd"/>
    <property type="match status" value="1"/>
</dbReference>
<dbReference type="Gene3D" id="3.30.60.230">
    <property type="entry name" value="Lsr2, dimerization domain"/>
    <property type="match status" value="1"/>
</dbReference>
<dbReference type="InterPro" id="IPR036625">
    <property type="entry name" value="E3-bd_dom_sf"/>
</dbReference>
<evidence type="ECO:0000313" key="6">
    <source>
        <dbReference type="Proteomes" id="UP000193964"/>
    </source>
</evidence>
<dbReference type="GO" id="GO:0016746">
    <property type="term" value="F:acyltransferase activity"/>
    <property type="evidence" value="ECO:0007669"/>
    <property type="project" value="InterPro"/>
</dbReference>
<organism evidence="5 6">
    <name type="scientific">Mycolicibacterium wolinskyi</name>
    <dbReference type="NCBI Taxonomy" id="59750"/>
    <lineage>
        <taxon>Bacteria</taxon>
        <taxon>Bacillati</taxon>
        <taxon>Actinomycetota</taxon>
        <taxon>Actinomycetes</taxon>
        <taxon>Mycobacteriales</taxon>
        <taxon>Mycobacteriaceae</taxon>
        <taxon>Mycolicibacterium</taxon>
    </lineage>
</organism>
<evidence type="ECO:0008006" key="7">
    <source>
        <dbReference type="Google" id="ProtNLM"/>
    </source>
</evidence>
<dbReference type="Proteomes" id="UP000193964">
    <property type="component" value="Unassembled WGS sequence"/>
</dbReference>
<sequence>MGKIVTVEYVDDLDEVPVDPEVVDIVEFSIRGKDYSLVLNAENAAEFDKDMARWVTAAKKAQAREARAARKKAQPARRPAKAQAAPRAKAKAAARKPTARKATLKSAAPDPQRAKAIRQWARDNGHAVSARGRISAAVIAAYDADH</sequence>
<protein>
    <recommendedName>
        <fullName evidence="7">Lsr2 family protein</fullName>
    </recommendedName>
</protein>
<evidence type="ECO:0000256" key="2">
    <source>
        <dbReference type="SAM" id="MobiDB-lite"/>
    </source>
</evidence>
<proteinExistence type="predicted"/>
<dbReference type="GO" id="GO:0003677">
    <property type="term" value="F:DNA binding"/>
    <property type="evidence" value="ECO:0007669"/>
    <property type="project" value="UniProtKB-KW"/>
</dbReference>
<keyword evidence="1" id="KW-0238">DNA-binding</keyword>
<feature type="compositionally biased region" description="Basic residues" evidence="2">
    <location>
        <begin position="69"/>
        <end position="80"/>
    </location>
</feature>
<feature type="domain" description="Lsr2 dimerization" evidence="3">
    <location>
        <begin position="1"/>
        <end position="61"/>
    </location>
</feature>
<evidence type="ECO:0000259" key="4">
    <source>
        <dbReference type="Pfam" id="PF23359"/>
    </source>
</evidence>